<protein>
    <submittedName>
        <fullName evidence="1">Uncharacterized protein</fullName>
    </submittedName>
</protein>
<evidence type="ECO:0000313" key="1">
    <source>
        <dbReference type="EMBL" id="MBU5669572.1"/>
    </source>
</evidence>
<sequence>MRNLENLNDRIKEVKTYTLDNKKFYSTKQELIEDYKKQLIQEIIESCLNNVFDYDKSFYIEQTTKNLMNKIDDIINIYETNEI</sequence>
<accession>A0ABS6FJ90</accession>
<name>A0ABS6FJ90_9FIRM</name>
<dbReference type="Proteomes" id="UP000783742">
    <property type="component" value="Unassembled WGS sequence"/>
</dbReference>
<keyword evidence="2" id="KW-1185">Reference proteome</keyword>
<evidence type="ECO:0000313" key="2">
    <source>
        <dbReference type="Proteomes" id="UP000783742"/>
    </source>
</evidence>
<comment type="caution">
    <text evidence="1">The sequence shown here is derived from an EMBL/GenBank/DDBJ whole genome shotgun (WGS) entry which is preliminary data.</text>
</comment>
<dbReference type="EMBL" id="JAHLQO010000004">
    <property type="protein sequence ID" value="MBU5669572.1"/>
    <property type="molecule type" value="Genomic_DNA"/>
</dbReference>
<proteinExistence type="predicted"/>
<reference evidence="1 2" key="1">
    <citation type="submission" date="2021-06" db="EMBL/GenBank/DDBJ databases">
        <authorList>
            <person name="Sun Q."/>
            <person name="Li D."/>
        </authorList>
    </citation>
    <scope>NUCLEOTIDE SEQUENCE [LARGE SCALE GENOMIC DNA]</scope>
    <source>
        <strain evidence="1 2">MSJ-1</strain>
    </source>
</reference>
<gene>
    <name evidence="1" type="ORF">KQI68_06925</name>
</gene>
<dbReference type="RefSeq" id="WP_216549408.1">
    <property type="nucleotide sequence ID" value="NZ_JAHLQO010000004.1"/>
</dbReference>
<organism evidence="1 2">
    <name type="scientific">Peptoniphilus ovalis</name>
    <dbReference type="NCBI Taxonomy" id="2841503"/>
    <lineage>
        <taxon>Bacteria</taxon>
        <taxon>Bacillati</taxon>
        <taxon>Bacillota</taxon>
        <taxon>Tissierellia</taxon>
        <taxon>Tissierellales</taxon>
        <taxon>Peptoniphilaceae</taxon>
        <taxon>Peptoniphilus</taxon>
    </lineage>
</organism>